<feature type="region of interest" description="Disordered" evidence="1">
    <location>
        <begin position="89"/>
        <end position="109"/>
    </location>
</feature>
<comment type="caution">
    <text evidence="2">The sequence shown here is derived from an EMBL/GenBank/DDBJ whole genome shotgun (WGS) entry which is preliminary data.</text>
</comment>
<sequence length="233" mass="26194">MHDERRRQPAGRSLGPKAATRMGAEAIIRTHSTGYIPYLATYVADRGDMILLSVSLSVCSCRALRWRWPGLWLWSLALALTHRNWRACLPSPPSVTGPPGLRRRSKSSPTLDHRCDIFVFDDQVNDAHTTPTETTKVPSLPSVHGGSDMDATLRSTHRSMRLSKAAMGHTRQSSLVARSRVSGHPFPFVTHSYTHLAWALHRPGNIPAPRWPRHELQCACWWAPTLHYTTNVR</sequence>
<accession>A0AAE0X0U0</accession>
<evidence type="ECO:0000313" key="3">
    <source>
        <dbReference type="Proteomes" id="UP001270362"/>
    </source>
</evidence>
<evidence type="ECO:0000256" key="1">
    <source>
        <dbReference type="SAM" id="MobiDB-lite"/>
    </source>
</evidence>
<reference evidence="2" key="2">
    <citation type="submission" date="2023-06" db="EMBL/GenBank/DDBJ databases">
        <authorList>
            <consortium name="Lawrence Berkeley National Laboratory"/>
            <person name="Haridas S."/>
            <person name="Hensen N."/>
            <person name="Bonometti L."/>
            <person name="Westerberg I."/>
            <person name="Brannstrom I.O."/>
            <person name="Guillou S."/>
            <person name="Cros-Aarteil S."/>
            <person name="Calhoun S."/>
            <person name="Kuo A."/>
            <person name="Mondo S."/>
            <person name="Pangilinan J."/>
            <person name="Riley R."/>
            <person name="Labutti K."/>
            <person name="Andreopoulos B."/>
            <person name="Lipzen A."/>
            <person name="Chen C."/>
            <person name="Yanf M."/>
            <person name="Daum C."/>
            <person name="Ng V."/>
            <person name="Clum A."/>
            <person name="Steindorff A."/>
            <person name="Ohm R."/>
            <person name="Martin F."/>
            <person name="Silar P."/>
            <person name="Natvig D."/>
            <person name="Lalanne C."/>
            <person name="Gautier V."/>
            <person name="Ament-Velasquez S.L."/>
            <person name="Kruys A."/>
            <person name="Hutchinson M.I."/>
            <person name="Powell A.J."/>
            <person name="Barry K."/>
            <person name="Miller A.N."/>
            <person name="Grigoriev I.V."/>
            <person name="Debuchy R."/>
            <person name="Gladieux P."/>
            <person name="Thoren M.H."/>
            <person name="Johannesson H."/>
        </authorList>
    </citation>
    <scope>NUCLEOTIDE SEQUENCE</scope>
    <source>
        <strain evidence="2">CBS 314.62</strain>
    </source>
</reference>
<gene>
    <name evidence="2" type="ORF">B0T22DRAFT_470887</name>
</gene>
<organism evidence="2 3">
    <name type="scientific">Podospora appendiculata</name>
    <dbReference type="NCBI Taxonomy" id="314037"/>
    <lineage>
        <taxon>Eukaryota</taxon>
        <taxon>Fungi</taxon>
        <taxon>Dikarya</taxon>
        <taxon>Ascomycota</taxon>
        <taxon>Pezizomycotina</taxon>
        <taxon>Sordariomycetes</taxon>
        <taxon>Sordariomycetidae</taxon>
        <taxon>Sordariales</taxon>
        <taxon>Podosporaceae</taxon>
        <taxon>Podospora</taxon>
    </lineage>
</organism>
<dbReference type="Proteomes" id="UP001270362">
    <property type="component" value="Unassembled WGS sequence"/>
</dbReference>
<name>A0AAE0X0U0_9PEZI</name>
<reference evidence="2" key="1">
    <citation type="journal article" date="2023" name="Mol. Phylogenet. Evol.">
        <title>Genome-scale phylogeny and comparative genomics of the fungal order Sordariales.</title>
        <authorList>
            <person name="Hensen N."/>
            <person name="Bonometti L."/>
            <person name="Westerberg I."/>
            <person name="Brannstrom I.O."/>
            <person name="Guillou S."/>
            <person name="Cros-Aarteil S."/>
            <person name="Calhoun S."/>
            <person name="Haridas S."/>
            <person name="Kuo A."/>
            <person name="Mondo S."/>
            <person name="Pangilinan J."/>
            <person name="Riley R."/>
            <person name="LaButti K."/>
            <person name="Andreopoulos B."/>
            <person name="Lipzen A."/>
            <person name="Chen C."/>
            <person name="Yan M."/>
            <person name="Daum C."/>
            <person name="Ng V."/>
            <person name="Clum A."/>
            <person name="Steindorff A."/>
            <person name="Ohm R.A."/>
            <person name="Martin F."/>
            <person name="Silar P."/>
            <person name="Natvig D.O."/>
            <person name="Lalanne C."/>
            <person name="Gautier V."/>
            <person name="Ament-Velasquez S.L."/>
            <person name="Kruys A."/>
            <person name="Hutchinson M.I."/>
            <person name="Powell A.J."/>
            <person name="Barry K."/>
            <person name="Miller A.N."/>
            <person name="Grigoriev I.V."/>
            <person name="Debuchy R."/>
            <person name="Gladieux P."/>
            <person name="Hiltunen Thoren M."/>
            <person name="Johannesson H."/>
        </authorList>
    </citation>
    <scope>NUCLEOTIDE SEQUENCE</scope>
    <source>
        <strain evidence="2">CBS 314.62</strain>
    </source>
</reference>
<proteinExistence type="predicted"/>
<protein>
    <submittedName>
        <fullName evidence="2">Uncharacterized protein</fullName>
    </submittedName>
</protein>
<keyword evidence="3" id="KW-1185">Reference proteome</keyword>
<dbReference type="EMBL" id="JAULSO010000005">
    <property type="protein sequence ID" value="KAK3682347.1"/>
    <property type="molecule type" value="Genomic_DNA"/>
</dbReference>
<evidence type="ECO:0000313" key="2">
    <source>
        <dbReference type="EMBL" id="KAK3682347.1"/>
    </source>
</evidence>
<dbReference type="AlphaFoldDB" id="A0AAE0X0U0"/>